<dbReference type="EMBL" id="ML995643">
    <property type="protein sequence ID" value="KAF2135174.1"/>
    <property type="molecule type" value="Genomic_DNA"/>
</dbReference>
<dbReference type="GeneID" id="54302728"/>
<dbReference type="OrthoDB" id="3887413at2759"/>
<accession>A0A6A6AW57</accession>
<organism evidence="1 2">
    <name type="scientific">Aplosporella prunicola CBS 121167</name>
    <dbReference type="NCBI Taxonomy" id="1176127"/>
    <lineage>
        <taxon>Eukaryota</taxon>
        <taxon>Fungi</taxon>
        <taxon>Dikarya</taxon>
        <taxon>Ascomycota</taxon>
        <taxon>Pezizomycotina</taxon>
        <taxon>Dothideomycetes</taxon>
        <taxon>Dothideomycetes incertae sedis</taxon>
        <taxon>Botryosphaeriales</taxon>
        <taxon>Aplosporellaceae</taxon>
        <taxon>Aplosporella</taxon>
    </lineage>
</organism>
<dbReference type="AlphaFoldDB" id="A0A6A6AW57"/>
<reference evidence="1" key="1">
    <citation type="journal article" date="2020" name="Stud. Mycol.">
        <title>101 Dothideomycetes genomes: a test case for predicting lifestyles and emergence of pathogens.</title>
        <authorList>
            <person name="Haridas S."/>
            <person name="Albert R."/>
            <person name="Binder M."/>
            <person name="Bloem J."/>
            <person name="Labutti K."/>
            <person name="Salamov A."/>
            <person name="Andreopoulos B."/>
            <person name="Baker S."/>
            <person name="Barry K."/>
            <person name="Bills G."/>
            <person name="Bluhm B."/>
            <person name="Cannon C."/>
            <person name="Castanera R."/>
            <person name="Culley D."/>
            <person name="Daum C."/>
            <person name="Ezra D."/>
            <person name="Gonzalez J."/>
            <person name="Henrissat B."/>
            <person name="Kuo A."/>
            <person name="Liang C."/>
            <person name="Lipzen A."/>
            <person name="Lutzoni F."/>
            <person name="Magnuson J."/>
            <person name="Mondo S."/>
            <person name="Nolan M."/>
            <person name="Ohm R."/>
            <person name="Pangilinan J."/>
            <person name="Park H.-J."/>
            <person name="Ramirez L."/>
            <person name="Alfaro M."/>
            <person name="Sun H."/>
            <person name="Tritt A."/>
            <person name="Yoshinaga Y."/>
            <person name="Zwiers L.-H."/>
            <person name="Turgeon B."/>
            <person name="Goodwin S."/>
            <person name="Spatafora J."/>
            <person name="Crous P."/>
            <person name="Grigoriev I."/>
        </authorList>
    </citation>
    <scope>NUCLEOTIDE SEQUENCE</scope>
    <source>
        <strain evidence="1">CBS 121167</strain>
    </source>
</reference>
<dbReference type="Gene3D" id="3.10.28.10">
    <property type="entry name" value="Homing endonucleases"/>
    <property type="match status" value="1"/>
</dbReference>
<protein>
    <submittedName>
        <fullName evidence="1">Uncharacterized protein</fullName>
    </submittedName>
</protein>
<keyword evidence="2" id="KW-1185">Reference proteome</keyword>
<dbReference type="RefSeq" id="XP_033390893.1">
    <property type="nucleotide sequence ID" value="XM_033545229.1"/>
</dbReference>
<evidence type="ECO:0000313" key="2">
    <source>
        <dbReference type="Proteomes" id="UP000799438"/>
    </source>
</evidence>
<proteinExistence type="predicted"/>
<dbReference type="SUPFAM" id="SSF55608">
    <property type="entry name" value="Homing endonucleases"/>
    <property type="match status" value="1"/>
</dbReference>
<dbReference type="InterPro" id="IPR027434">
    <property type="entry name" value="Homing_endonucl"/>
</dbReference>
<name>A0A6A6AW57_9PEZI</name>
<evidence type="ECO:0000313" key="1">
    <source>
        <dbReference type="EMBL" id="KAF2135174.1"/>
    </source>
</evidence>
<dbReference type="Proteomes" id="UP000799438">
    <property type="component" value="Unassembled WGS sequence"/>
</dbReference>
<sequence length="70" mass="7996">MDSVRFSLEQGVKNSAYIHHLNIILHELGYCSNVTPKLVVKSEASVDKRSDPTSTRYNYRLTTYSFTSLL</sequence>
<gene>
    <name evidence="1" type="ORF">K452DRAFT_335599</name>
</gene>